<protein>
    <recommendedName>
        <fullName evidence="3">Zinc-binding protein</fullName>
    </recommendedName>
</protein>
<evidence type="ECO:0000313" key="2">
    <source>
        <dbReference type="Proteomes" id="UP000288215"/>
    </source>
</evidence>
<dbReference type="EMBL" id="RXGA01000002">
    <property type="protein sequence ID" value="RWX73703.1"/>
    <property type="molecule type" value="Genomic_DNA"/>
</dbReference>
<evidence type="ECO:0008006" key="3">
    <source>
        <dbReference type="Google" id="ProtNLM"/>
    </source>
</evidence>
<gene>
    <name evidence="1" type="ORF">Metus_0482</name>
</gene>
<dbReference type="Pfam" id="PF08859">
    <property type="entry name" value="DGC"/>
    <property type="match status" value="1"/>
</dbReference>
<accession>A0A3S3RET6</accession>
<dbReference type="InterPro" id="IPR014958">
    <property type="entry name" value="DGC"/>
</dbReference>
<dbReference type="AlphaFoldDB" id="A0A3S3RET6"/>
<sequence length="137" mass="14624">MVDENEGSGKAPKILPLCYKVADHENIIWVCDGAANVGQIGHEVGVLLTNMDKARMCCTTAVAAGSKPHLEIAGKAKKNIVIDGCGNRCASKVLEKAGVKIGYAIDISKYLQKVPTLDIYQADVKRIAEIVMKEAGL</sequence>
<organism evidence="1 2">
    <name type="scientific">Methanosuratincola subterraneus</name>
    <dbReference type="NCBI Taxonomy" id="2593994"/>
    <lineage>
        <taxon>Archaea</taxon>
        <taxon>Thermoproteota</taxon>
        <taxon>Methanosuratincolia</taxon>
        <taxon>Candidatus Methanomethylicales</taxon>
        <taxon>Candidatus Methanomethylicaceae</taxon>
        <taxon>Candidatus Methanosuratincola (ex Vanwonterghem et al. 2016)</taxon>
    </lineage>
</organism>
<reference evidence="1 2" key="1">
    <citation type="submission" date="2018-12" db="EMBL/GenBank/DDBJ databases">
        <title>The complete genome of the methanogenic archaea of the candidate phylum Verstraetearchaeota, obtained from the metagenome of underground thermal water.</title>
        <authorList>
            <person name="Kadnikov V.V."/>
            <person name="Mardanov A.V."/>
            <person name="Beletsky A.V."/>
            <person name="Karnachuk O.V."/>
            <person name="Ravin N.V."/>
        </authorList>
    </citation>
    <scope>NUCLEOTIDE SEQUENCE [LARGE SCALE GENOMIC DNA]</scope>
    <source>
        <strain evidence="1">Ch88</strain>
    </source>
</reference>
<evidence type="ECO:0000313" key="1">
    <source>
        <dbReference type="EMBL" id="RWX73703.1"/>
    </source>
</evidence>
<dbReference type="Proteomes" id="UP000288215">
    <property type="component" value="Unassembled WGS sequence"/>
</dbReference>
<name>A0A3S3RET6_METS7</name>
<comment type="caution">
    <text evidence="1">The sequence shown here is derived from an EMBL/GenBank/DDBJ whole genome shotgun (WGS) entry which is preliminary data.</text>
</comment>
<proteinExistence type="predicted"/>